<feature type="compositionally biased region" description="Basic and acidic residues" evidence="9">
    <location>
        <begin position="295"/>
        <end position="306"/>
    </location>
</feature>
<dbReference type="PANTHER" id="PTHR21669">
    <property type="entry name" value="CAPZ-INTERACTING PROTEIN AND RELATED PROTEINS"/>
    <property type="match status" value="1"/>
</dbReference>
<feature type="compositionally biased region" description="Basic residues" evidence="9">
    <location>
        <begin position="939"/>
        <end position="961"/>
    </location>
</feature>
<organism evidence="11 12">
    <name type="scientific">Eublepharis macularius</name>
    <name type="common">Leopard gecko</name>
    <name type="synonym">Cyrtodactylus macularius</name>
    <dbReference type="NCBI Taxonomy" id="481883"/>
    <lineage>
        <taxon>Eukaryota</taxon>
        <taxon>Metazoa</taxon>
        <taxon>Chordata</taxon>
        <taxon>Craniata</taxon>
        <taxon>Vertebrata</taxon>
        <taxon>Euteleostomi</taxon>
        <taxon>Lepidosauria</taxon>
        <taxon>Squamata</taxon>
        <taxon>Bifurcata</taxon>
        <taxon>Gekkota</taxon>
        <taxon>Eublepharidae</taxon>
        <taxon>Eublepharinae</taxon>
        <taxon>Eublepharis</taxon>
    </lineage>
</organism>
<comment type="similarity">
    <text evidence="8">Belongs to the FAM21 family.</text>
</comment>
<evidence type="ECO:0000256" key="5">
    <source>
        <dbReference type="ARBA" id="ARBA00022553"/>
    </source>
</evidence>
<feature type="compositionally biased region" description="Basic and acidic residues" evidence="9">
    <location>
        <begin position="478"/>
        <end position="505"/>
    </location>
</feature>
<feature type="region of interest" description="Disordered" evidence="9">
    <location>
        <begin position="202"/>
        <end position="352"/>
    </location>
</feature>
<keyword evidence="4" id="KW-1003">Cell membrane</keyword>
<evidence type="ECO:0000256" key="9">
    <source>
        <dbReference type="SAM" id="MobiDB-lite"/>
    </source>
</evidence>
<keyword evidence="5" id="KW-0597">Phosphoprotein</keyword>
<feature type="compositionally biased region" description="Basic and acidic residues" evidence="9">
    <location>
        <begin position="768"/>
        <end position="784"/>
    </location>
</feature>
<reference evidence="12" key="1">
    <citation type="submission" date="2025-08" db="UniProtKB">
        <authorList>
            <consortium name="RefSeq"/>
        </authorList>
    </citation>
    <scope>IDENTIFICATION</scope>
    <source>
        <tissue evidence="12">Blood</tissue>
    </source>
</reference>
<dbReference type="PANTHER" id="PTHR21669:SF38">
    <property type="entry name" value="WASH COMPLEX SUBUNIT 2A-RELATED"/>
    <property type="match status" value="1"/>
</dbReference>
<feature type="compositionally biased region" description="Low complexity" evidence="9">
    <location>
        <begin position="981"/>
        <end position="990"/>
    </location>
</feature>
<evidence type="ECO:0000256" key="4">
    <source>
        <dbReference type="ARBA" id="ARBA00022475"/>
    </source>
</evidence>
<dbReference type="GO" id="GO:0071203">
    <property type="term" value="C:WASH complex"/>
    <property type="evidence" value="ECO:0007669"/>
    <property type="project" value="TreeGrafter"/>
</dbReference>
<proteinExistence type="inferred from homology"/>
<feature type="region of interest" description="Disordered" evidence="9">
    <location>
        <begin position="478"/>
        <end position="612"/>
    </location>
</feature>
<gene>
    <name evidence="12" type="primary">LOC129332774</name>
</gene>
<protein>
    <submittedName>
        <fullName evidence="12">WASH complex subunit 2-like</fullName>
    </submittedName>
</protein>
<dbReference type="GO" id="GO:0036010">
    <property type="term" value="P:protein localization to endosome"/>
    <property type="evidence" value="ECO:0007669"/>
    <property type="project" value="TreeGrafter"/>
</dbReference>
<feature type="region of interest" description="Disordered" evidence="9">
    <location>
        <begin position="105"/>
        <end position="129"/>
    </location>
</feature>
<dbReference type="Proteomes" id="UP001190640">
    <property type="component" value="Chromosome 6"/>
</dbReference>
<evidence type="ECO:0000313" key="11">
    <source>
        <dbReference type="Proteomes" id="UP001190640"/>
    </source>
</evidence>
<feature type="region of interest" description="Disordered" evidence="9">
    <location>
        <begin position="668"/>
        <end position="871"/>
    </location>
</feature>
<accession>A0AA97L2Z2</accession>
<keyword evidence="11" id="KW-1185">Reference proteome</keyword>
<comment type="subcellular location">
    <subcellularLocation>
        <location evidence="2">Cell membrane</location>
    </subcellularLocation>
    <subcellularLocation>
        <location evidence="1">Early endosome membrane</location>
    </subcellularLocation>
</comment>
<dbReference type="Pfam" id="PF15255">
    <property type="entry name" value="CAP-ZIP_m"/>
    <property type="match status" value="1"/>
</dbReference>
<dbReference type="AlphaFoldDB" id="A0AA97L2Z2"/>
<evidence type="ECO:0000256" key="3">
    <source>
        <dbReference type="ARBA" id="ARBA00022448"/>
    </source>
</evidence>
<dbReference type="RefSeq" id="XP_054839988.1">
    <property type="nucleotide sequence ID" value="XM_054984013.1"/>
</dbReference>
<evidence type="ECO:0000256" key="7">
    <source>
        <dbReference type="ARBA" id="ARBA00023136"/>
    </source>
</evidence>
<evidence type="ECO:0000256" key="8">
    <source>
        <dbReference type="ARBA" id="ARBA00038327"/>
    </source>
</evidence>
<feature type="compositionally biased region" description="Polar residues" evidence="9">
    <location>
        <begin position="668"/>
        <end position="683"/>
    </location>
</feature>
<feature type="compositionally biased region" description="Basic and acidic residues" evidence="9">
    <location>
        <begin position="110"/>
        <end position="129"/>
    </location>
</feature>
<feature type="compositionally biased region" description="Basic and acidic residues" evidence="9">
    <location>
        <begin position="993"/>
        <end position="1007"/>
    </location>
</feature>
<keyword evidence="3" id="KW-0813">Transport</keyword>
<evidence type="ECO:0000256" key="1">
    <source>
        <dbReference type="ARBA" id="ARBA00004146"/>
    </source>
</evidence>
<feature type="region of interest" description="Disordered" evidence="9">
    <location>
        <begin position="1088"/>
        <end position="1107"/>
    </location>
</feature>
<dbReference type="GO" id="GO:1905394">
    <property type="term" value="F:retromer complex binding"/>
    <property type="evidence" value="ECO:0007669"/>
    <property type="project" value="TreeGrafter"/>
</dbReference>
<feature type="region of interest" description="Disordered" evidence="9">
    <location>
        <begin position="376"/>
        <end position="397"/>
    </location>
</feature>
<dbReference type="InterPro" id="IPR029341">
    <property type="entry name" value="FAM21/CAPZIP"/>
</dbReference>
<feature type="region of interest" description="Disordered" evidence="9">
    <location>
        <begin position="934"/>
        <end position="1052"/>
    </location>
</feature>
<evidence type="ECO:0000313" key="12">
    <source>
        <dbReference type="RefSeq" id="XP_054839988.1"/>
    </source>
</evidence>
<name>A0AA97L2Z2_EUBMA</name>
<feature type="domain" description="FAM21/CAPZIP" evidence="10">
    <location>
        <begin position="867"/>
        <end position="981"/>
    </location>
</feature>
<dbReference type="KEGG" id="emc:129332774"/>
<feature type="region of interest" description="Disordered" evidence="9">
    <location>
        <begin position="1204"/>
        <end position="1245"/>
    </location>
</feature>
<feature type="compositionally biased region" description="Acidic residues" evidence="9">
    <location>
        <begin position="225"/>
        <end position="235"/>
    </location>
</feature>
<dbReference type="GO" id="GO:0042147">
    <property type="term" value="P:retrograde transport, endosome to Golgi"/>
    <property type="evidence" value="ECO:0007669"/>
    <property type="project" value="TreeGrafter"/>
</dbReference>
<evidence type="ECO:0000259" key="10">
    <source>
        <dbReference type="Pfam" id="PF15255"/>
    </source>
</evidence>
<dbReference type="GO" id="GO:0005886">
    <property type="term" value="C:plasma membrane"/>
    <property type="evidence" value="ECO:0007669"/>
    <property type="project" value="UniProtKB-SubCell"/>
</dbReference>
<evidence type="ECO:0000256" key="2">
    <source>
        <dbReference type="ARBA" id="ARBA00004236"/>
    </source>
</evidence>
<dbReference type="GO" id="GO:0005829">
    <property type="term" value="C:cytosol"/>
    <property type="evidence" value="ECO:0007669"/>
    <property type="project" value="GOC"/>
</dbReference>
<feature type="compositionally biased region" description="Basic and acidic residues" evidence="9">
    <location>
        <begin position="735"/>
        <end position="749"/>
    </location>
</feature>
<feature type="compositionally biased region" description="Basic and acidic residues" evidence="9">
    <location>
        <begin position="376"/>
        <end position="388"/>
    </location>
</feature>
<keyword evidence="7" id="KW-0472">Membrane</keyword>
<sequence length="1245" mass="136176">MASPGSAGAPLDPEAAATALLWERAWSLEEVRAGSQAWSLAADAGLLRFLQEFSQQTISRTHEIKKQVDGLVQETKNTDCRLHNVFNGFLMLSNTQFIENRVYDEEVEESTPRTEVGDKPEQGKTREQKEADLIPQIQEAVNYGLRVLDSAFEQLDIKAGNSDSEEETNEKVELILEPKDLYIDRPLPYLIGSQHFMEQDDVGLGDLSSEGTVDSDRGSMVDSEGKDEEELEEEFGNVSEDDQKPRPALMSDEDDDDLFGGDSEKGEDDEDDLEEISRPKKKRPTSFTDQLAARIKGDLPNKKNEEQLPSTDAKNKKTEKEREGAGVSSDDDDDLFRPPKLTDEDFSPFASTGGLFSGGMGLFEEESDLFAELPKGEETAEKDERVPINDDPSSKAVRKVPAGGVFLFPGGNDVFSPSSPLIEKEKVATEPIAEETHKQHAGVSLFDDDDFQVKKRDSISTKPAADLFGDVEEDLFKEKPDGARVVKDAPKEAEGSKGLIAKDKSQPSSAQNFKPSIPTVSKEHRSLFSDEEDSEDLFSSIQSGKSSGLPSKGAAKTPLSLFEDEDEEELFGSFPTKAQASKPPPEKAARLLFSSSDEEDHWNTAATIKPPAKKEVAKAAVSHAVNKKSLFEEDANEEEEDLFALTKDSQGKTQKAALLFEEDATNGDSLFDFQSSPLSSSTPAVMGQGSVPHPSRPGEQEDVLDTSQKKPVKEKRRPWDDPGALPPLGLEEDLVEKQRKEKPLLEKDTRRKTKSVFSLFEDEEKTEEADGGKSTQKDIEKPSEKSACPKSTGVFQDEELLFSQKMQKDNDPDVDLFASSRKGIPKPRAKLSSGGSLFGDDDGSSEDGLFNSTKTKPPKSAGLASSKPKAPAPRIGILQANLDINPAALLPSGTQKPSPPYSEHYRAHHTSVAPVAGNTGEMGVSFDDPMQAETLHNANKGRIKMSKKRRPPTRTARRLAARKSSESEVSVAEDFSPPLSPESSVPPVAVRPHKGEPCTKGTNEKAKLLLSASSHDRPQKTNKSPASKATAPSHGDKLFESSDLFDGGGESKVTLKPKAKLETEHLAIQAPKDVEGLQASLPLEDSNCEDLFKPAKPSKKPSPVSFLDNEDDLFASKKTLKRKSSKLTAPSDLDPTIKDIFEDDIFSSEVVKLPPVKAKESEVNLFDDDVDIFADLAVKPKERSTKKKVEAKSIFDEDTDDIFLPNSQSKSLTKKKQTVQTPSGAKSEPRTPSTFEDPLNAFEGQ</sequence>
<feature type="compositionally biased region" description="Acidic residues" evidence="9">
    <location>
        <begin position="251"/>
        <end position="274"/>
    </location>
</feature>
<dbReference type="GeneID" id="129332774"/>
<evidence type="ECO:0000256" key="6">
    <source>
        <dbReference type="ARBA" id="ARBA00022753"/>
    </source>
</evidence>
<dbReference type="GO" id="GO:1901981">
    <property type="term" value="F:phosphatidylinositol phosphate binding"/>
    <property type="evidence" value="ECO:0007669"/>
    <property type="project" value="TreeGrafter"/>
</dbReference>
<dbReference type="GO" id="GO:0031901">
    <property type="term" value="C:early endosome membrane"/>
    <property type="evidence" value="ECO:0007669"/>
    <property type="project" value="UniProtKB-SubCell"/>
</dbReference>
<keyword evidence="6" id="KW-0967">Endosome</keyword>
<feature type="compositionally biased region" description="Basic and acidic residues" evidence="9">
    <location>
        <begin position="313"/>
        <end position="324"/>
    </location>
</feature>